<reference evidence="1" key="1">
    <citation type="submission" date="2014-05" db="EMBL/GenBank/DDBJ databases">
        <authorList>
            <person name="Chronopoulou M."/>
        </authorList>
    </citation>
    <scope>NUCLEOTIDE SEQUENCE</scope>
    <source>
        <tissue evidence="1">Whole organism</tissue>
    </source>
</reference>
<protein>
    <submittedName>
        <fullName evidence="1">Uncharacterized protein</fullName>
    </submittedName>
</protein>
<name>A0A0K2V0Z4_LEPSM</name>
<dbReference type="EMBL" id="HACA01026295">
    <property type="protein sequence ID" value="CDW43656.1"/>
    <property type="molecule type" value="Transcribed_RNA"/>
</dbReference>
<sequence length="52" mass="5915">MTNRVSHNTKQSLITCIKEKFSEIKAAQIQNACSRFLIRIEWGLAADSGYIE</sequence>
<evidence type="ECO:0000313" key="1">
    <source>
        <dbReference type="EMBL" id="CDW43656.1"/>
    </source>
</evidence>
<dbReference type="AlphaFoldDB" id="A0A0K2V0Z4"/>
<proteinExistence type="predicted"/>
<organism evidence="1">
    <name type="scientific">Lepeophtheirus salmonis</name>
    <name type="common">Salmon louse</name>
    <name type="synonym">Caligus salmonis</name>
    <dbReference type="NCBI Taxonomy" id="72036"/>
    <lineage>
        <taxon>Eukaryota</taxon>
        <taxon>Metazoa</taxon>
        <taxon>Ecdysozoa</taxon>
        <taxon>Arthropoda</taxon>
        <taxon>Crustacea</taxon>
        <taxon>Multicrustacea</taxon>
        <taxon>Hexanauplia</taxon>
        <taxon>Copepoda</taxon>
        <taxon>Siphonostomatoida</taxon>
        <taxon>Caligidae</taxon>
        <taxon>Lepeophtheirus</taxon>
    </lineage>
</organism>
<accession>A0A0K2V0Z4</accession>